<evidence type="ECO:0000313" key="2">
    <source>
        <dbReference type="Proteomes" id="UP001232445"/>
    </source>
</evidence>
<reference evidence="1 2" key="1">
    <citation type="submission" date="2023-07" db="EMBL/GenBank/DDBJ databases">
        <title>Genomic Encyclopedia of Type Strains, Phase IV (KMG-IV): sequencing the most valuable type-strain genomes for metagenomic binning, comparative biology and taxonomic classification.</title>
        <authorList>
            <person name="Goeker M."/>
        </authorList>
    </citation>
    <scope>NUCLEOTIDE SEQUENCE [LARGE SCALE GENOMIC DNA]</scope>
    <source>
        <strain evidence="1 2">DSM 17740</strain>
    </source>
</reference>
<organism evidence="1 2">
    <name type="scientific">Caldalkalibacillus uzonensis</name>
    <dbReference type="NCBI Taxonomy" id="353224"/>
    <lineage>
        <taxon>Bacteria</taxon>
        <taxon>Bacillati</taxon>
        <taxon>Bacillota</taxon>
        <taxon>Bacilli</taxon>
        <taxon>Bacillales</taxon>
        <taxon>Bacillaceae</taxon>
        <taxon>Caldalkalibacillus</taxon>
    </lineage>
</organism>
<accession>A0ABU0CN63</accession>
<dbReference type="EMBL" id="JAUSUQ010000001">
    <property type="protein sequence ID" value="MDQ0337321.1"/>
    <property type="molecule type" value="Genomic_DNA"/>
</dbReference>
<name>A0ABU0CN63_9BACI</name>
<dbReference type="InterPro" id="IPR025619">
    <property type="entry name" value="YlzJ"/>
</dbReference>
<evidence type="ECO:0000313" key="1">
    <source>
        <dbReference type="EMBL" id="MDQ0337321.1"/>
    </source>
</evidence>
<sequence length="66" mass="7736">MPLEWVYEGYEQFNPHFEEIDYKGVKMMIEPSGPYQAKIVRLLSANPQDYLNPNYSPGSVIYFRSS</sequence>
<gene>
    <name evidence="1" type="ORF">J2S00_000091</name>
</gene>
<proteinExistence type="predicted"/>
<dbReference type="RefSeq" id="WP_307334307.1">
    <property type="nucleotide sequence ID" value="NZ_JAUSUQ010000001.1"/>
</dbReference>
<keyword evidence="2" id="KW-1185">Reference proteome</keyword>
<dbReference type="Proteomes" id="UP001232445">
    <property type="component" value="Unassembled WGS sequence"/>
</dbReference>
<dbReference type="Pfam" id="PF14035">
    <property type="entry name" value="YlzJ"/>
    <property type="match status" value="1"/>
</dbReference>
<protein>
    <recommendedName>
        <fullName evidence="3">YlzJ-like protein</fullName>
    </recommendedName>
</protein>
<comment type="caution">
    <text evidence="1">The sequence shown here is derived from an EMBL/GenBank/DDBJ whole genome shotgun (WGS) entry which is preliminary data.</text>
</comment>
<evidence type="ECO:0008006" key="3">
    <source>
        <dbReference type="Google" id="ProtNLM"/>
    </source>
</evidence>